<evidence type="ECO:0000256" key="1">
    <source>
        <dbReference type="ARBA" id="ARBA00004141"/>
    </source>
</evidence>
<keyword evidence="3 6" id="KW-0812">Transmembrane</keyword>
<evidence type="ECO:0000313" key="7">
    <source>
        <dbReference type="EMBL" id="TGH20964.1"/>
    </source>
</evidence>
<dbReference type="PRINTS" id="PR00176">
    <property type="entry name" value="NANEUSMPORT"/>
</dbReference>
<dbReference type="GO" id="GO:0016020">
    <property type="term" value="C:membrane"/>
    <property type="evidence" value="ECO:0007669"/>
    <property type="project" value="UniProtKB-SubCell"/>
</dbReference>
<dbReference type="AlphaFoldDB" id="A0A524RSZ6"/>
<feature type="non-terminal residue" evidence="7">
    <location>
        <position position="82"/>
    </location>
</feature>
<sequence>MPQPAAAREHWSSGVGFVLASAGCAIGLGNLWGFVYRASQGGGAVFVVLYLLVVVLILTPVLVAEFVIGRSTGQTPIDALRT</sequence>
<keyword evidence="4 6" id="KW-1133">Transmembrane helix</keyword>
<dbReference type="SUPFAM" id="SSF161070">
    <property type="entry name" value="SNF-like"/>
    <property type="match status" value="1"/>
</dbReference>
<evidence type="ECO:0000313" key="8">
    <source>
        <dbReference type="Proteomes" id="UP000315454"/>
    </source>
</evidence>
<protein>
    <submittedName>
        <fullName evidence="7">Sodium-dependent transporter</fullName>
    </submittedName>
</protein>
<dbReference type="EMBL" id="SRMN01000087">
    <property type="protein sequence ID" value="TGH20964.1"/>
    <property type="molecule type" value="Genomic_DNA"/>
</dbReference>
<proteinExistence type="predicted"/>
<feature type="transmembrane region" description="Helical" evidence="6">
    <location>
        <begin position="12"/>
        <end position="32"/>
    </location>
</feature>
<accession>A0A524RSZ6</accession>
<dbReference type="InterPro" id="IPR037272">
    <property type="entry name" value="SNS_sf"/>
</dbReference>
<evidence type="ECO:0000256" key="4">
    <source>
        <dbReference type="ARBA" id="ARBA00022989"/>
    </source>
</evidence>
<evidence type="ECO:0000256" key="2">
    <source>
        <dbReference type="ARBA" id="ARBA00022448"/>
    </source>
</evidence>
<evidence type="ECO:0000256" key="5">
    <source>
        <dbReference type="ARBA" id="ARBA00023136"/>
    </source>
</evidence>
<keyword evidence="2" id="KW-0813">Transport</keyword>
<reference evidence="7 8" key="1">
    <citation type="journal article" date="2019" name="mSystems">
        <title>Life at home and on the roam: Genomic adaptions reflect the dual lifestyle of an intracellular, facultative symbiont.</title>
        <authorList>
            <person name="Burgsdorf I."/>
        </authorList>
    </citation>
    <scope>NUCLEOTIDE SEQUENCE [LARGE SCALE GENOMIC DNA]</scope>
    <source>
        <strain evidence="7">277cI</strain>
    </source>
</reference>
<comment type="caution">
    <text evidence="7">The sequence shown here is derived from an EMBL/GenBank/DDBJ whole genome shotgun (WGS) entry which is preliminary data.</text>
</comment>
<feature type="transmembrane region" description="Helical" evidence="6">
    <location>
        <begin position="44"/>
        <end position="68"/>
    </location>
</feature>
<organism evidence="7 8">
    <name type="scientific">Aphanocapsa feldmannii 277cI</name>
    <dbReference type="NCBI Taxonomy" id="2507554"/>
    <lineage>
        <taxon>Bacteria</taxon>
        <taxon>Bacillati</taxon>
        <taxon>Cyanobacteriota</taxon>
        <taxon>Cyanophyceae</taxon>
        <taxon>Oscillatoriophycideae</taxon>
        <taxon>Chroococcales</taxon>
        <taxon>Microcystaceae</taxon>
        <taxon>Aphanocapsa</taxon>
    </lineage>
</organism>
<gene>
    <name evidence="7" type="ORF">ERJ68_06155</name>
</gene>
<name>A0A524RSZ6_9CHRO</name>
<keyword evidence="5 6" id="KW-0472">Membrane</keyword>
<dbReference type="PROSITE" id="PS50267">
    <property type="entry name" value="NA_NEUROTRAN_SYMP_3"/>
    <property type="match status" value="1"/>
</dbReference>
<evidence type="ECO:0000256" key="3">
    <source>
        <dbReference type="ARBA" id="ARBA00022692"/>
    </source>
</evidence>
<dbReference type="PANTHER" id="PTHR42948:SF1">
    <property type="entry name" value="TRANSPORTER"/>
    <property type="match status" value="1"/>
</dbReference>
<dbReference type="Proteomes" id="UP000315454">
    <property type="component" value="Unassembled WGS sequence"/>
</dbReference>
<evidence type="ECO:0000256" key="6">
    <source>
        <dbReference type="SAM" id="Phobius"/>
    </source>
</evidence>
<dbReference type="PANTHER" id="PTHR42948">
    <property type="entry name" value="TRANSPORTER"/>
    <property type="match status" value="1"/>
</dbReference>
<dbReference type="InterPro" id="IPR000175">
    <property type="entry name" value="Na/ntran_symport"/>
</dbReference>
<dbReference type="Pfam" id="PF00209">
    <property type="entry name" value="SNF"/>
    <property type="match status" value="1"/>
</dbReference>
<comment type="subcellular location">
    <subcellularLocation>
        <location evidence="1">Membrane</location>
        <topology evidence="1">Multi-pass membrane protein</topology>
    </subcellularLocation>
</comment>